<feature type="region of interest" description="Disordered" evidence="1">
    <location>
        <begin position="217"/>
        <end position="256"/>
    </location>
</feature>
<evidence type="ECO:0000313" key="2">
    <source>
        <dbReference type="EMBL" id="KRX38971.1"/>
    </source>
</evidence>
<feature type="compositionally biased region" description="Basic residues" evidence="1">
    <location>
        <begin position="273"/>
        <end position="283"/>
    </location>
</feature>
<evidence type="ECO:0000313" key="3">
    <source>
        <dbReference type="Proteomes" id="UP000055048"/>
    </source>
</evidence>
<reference evidence="2 3" key="1">
    <citation type="submission" date="2015-01" db="EMBL/GenBank/DDBJ databases">
        <title>Evolution of Trichinella species and genotypes.</title>
        <authorList>
            <person name="Korhonen P.K."/>
            <person name="Edoardo P."/>
            <person name="Giuseppe L.R."/>
            <person name="Gasser R.B."/>
        </authorList>
    </citation>
    <scope>NUCLEOTIDE SEQUENCE [LARGE SCALE GENOMIC DNA]</scope>
    <source>
        <strain evidence="2">ISS417</strain>
    </source>
</reference>
<name>A0A0V0TIW7_9BILA</name>
<dbReference type="AlphaFoldDB" id="A0A0V0TIW7"/>
<keyword evidence="3" id="KW-1185">Reference proteome</keyword>
<dbReference type="EMBL" id="JYDJ01000248">
    <property type="protein sequence ID" value="KRX38971.1"/>
    <property type="molecule type" value="Genomic_DNA"/>
</dbReference>
<organism evidence="2 3">
    <name type="scientific">Trichinella murrelli</name>
    <dbReference type="NCBI Taxonomy" id="144512"/>
    <lineage>
        <taxon>Eukaryota</taxon>
        <taxon>Metazoa</taxon>
        <taxon>Ecdysozoa</taxon>
        <taxon>Nematoda</taxon>
        <taxon>Enoplea</taxon>
        <taxon>Dorylaimia</taxon>
        <taxon>Trichinellida</taxon>
        <taxon>Trichinellidae</taxon>
        <taxon>Trichinella</taxon>
    </lineage>
</organism>
<comment type="caution">
    <text evidence="2">The sequence shown here is derived from an EMBL/GenBank/DDBJ whole genome shotgun (WGS) entry which is preliminary data.</text>
</comment>
<sequence>MSIIFFFFSSPKSNGNLLLRAQCKSGANKIDRRGWKICIQSAKAKCIHDHNDRWLFSFHNSNVITAEYVVRDGSGRSGHRISAFVRFGKRDHVANRLRAGQQCQITVQADGETAVRWRAELQRLQQVLHLVDVLFQNVVEYVALHGRPVDSYRTAAQFHAVQHEVVVSTDHGQRIFVQQLLLANGRRRKWVVGALKSAVFGDHEQRKLHNPAKLERIRSPIGREPNRDLVASDANCPTDRRRPTSSAPNNEPKRECWPILGPRCRTMVVGLVSRRRGKSRKRNSISNNAKPSVAGGDQCRWRRRAANRCPEDRGKRSPENGRPYRQRAPRHRVAVAAASRNDSPACPCRTNASRPHSHYLIWGNGDWGLTANWSGQQWTIRASISAITACSSVNDSSMSIWVNSGWRSDLLPSSL</sequence>
<dbReference type="Proteomes" id="UP000055048">
    <property type="component" value="Unassembled WGS sequence"/>
</dbReference>
<protein>
    <submittedName>
        <fullName evidence="2">Uncharacterized protein</fullName>
    </submittedName>
</protein>
<feature type="region of interest" description="Disordered" evidence="1">
    <location>
        <begin position="270"/>
        <end position="329"/>
    </location>
</feature>
<gene>
    <name evidence="2" type="ORF">T05_11360</name>
</gene>
<proteinExistence type="predicted"/>
<evidence type="ECO:0000256" key="1">
    <source>
        <dbReference type="SAM" id="MobiDB-lite"/>
    </source>
</evidence>
<feature type="compositionally biased region" description="Basic and acidic residues" evidence="1">
    <location>
        <begin position="309"/>
        <end position="319"/>
    </location>
</feature>
<accession>A0A0V0TIW7</accession>